<dbReference type="OrthoDB" id="568347at2"/>
<protein>
    <submittedName>
        <fullName evidence="5">Tyrosine recombinase XerC</fullName>
    </submittedName>
</protein>
<feature type="domain" description="Tyr recombinase" evidence="4">
    <location>
        <begin position="364"/>
        <end position="559"/>
    </location>
</feature>
<dbReference type="AlphaFoldDB" id="A0A168LT78"/>
<dbReference type="GO" id="GO:0006310">
    <property type="term" value="P:DNA recombination"/>
    <property type="evidence" value="ECO:0007669"/>
    <property type="project" value="UniProtKB-KW"/>
</dbReference>
<dbReference type="InterPro" id="IPR013762">
    <property type="entry name" value="Integrase-like_cat_sf"/>
</dbReference>
<dbReference type="PANTHER" id="PTHR30349:SF41">
    <property type="entry name" value="INTEGRASE_RECOMBINASE PROTEIN MJ0367-RELATED"/>
    <property type="match status" value="1"/>
</dbReference>
<dbReference type="GO" id="GO:0003677">
    <property type="term" value="F:DNA binding"/>
    <property type="evidence" value="ECO:0007669"/>
    <property type="project" value="UniProtKB-KW"/>
</dbReference>
<sequence>MKNNIIKLGHENSSEYNDKITNELSKYVEILINDDKSVSYKEIQTDYFLKNNLWHVDFFSNVSHLKEQYSRYEMKARSKNIHFTFNNLTLNREIKYLFQQKIFSNEWSISYSIVTQSKYNKRLAEFINDRYPNISSILELDIEKANFEWIDWLEINNLKTIELNKVLTDTTGNTYYKKTAIACYLENVYWNLFELADSREEWIKDIWNIRRLREYGIKYNKTAKVNSINFTVIKNKYFRQGVKDYFKQRLISGNSFSWGTAVNYMTYIPNLLNFLSAEHPEWKSLKELKRVDMLKYYEHLNIYIEENLTHRNSNPNTYKITAISNINKFLCDIQLKEFPIAPLEDIRKLIYKEDKPSREKKNASKIDYVPDFVLEQLFENINGLYKDTVPIVWIMYKTGLRISDVLGLKFDCLIKLNNRFWIETDIEKTYIKDHRIPIDDELANMIAVLIHNGKEISNEYNNPEGFIFVRYSGKRKGIPYLSSHVQSNLNRFAREYSIKDEYGEIFHFKNHAFRHTYAIKLLNGGADILTVQELLAHASPEMTMRYAKLLDDTKRKVFDKAVKQGIFSFDESDKLKEENDGEIPSDIIDMLYTNHKLNALDTPYGTCMQRKNGKCSYAKQPPCLTCNNGSPCKDLCVGAFEGDITKYEILINSTKTMIENAKMYNRTEMVSENEELLKLYEDIYSKISQGSMIYSRLDKLKKKGELNEQL</sequence>
<dbReference type="InterPro" id="IPR011010">
    <property type="entry name" value="DNA_brk_join_enz"/>
</dbReference>
<evidence type="ECO:0000256" key="1">
    <source>
        <dbReference type="ARBA" id="ARBA00008857"/>
    </source>
</evidence>
<evidence type="ECO:0000313" key="6">
    <source>
        <dbReference type="Proteomes" id="UP000077407"/>
    </source>
</evidence>
<comment type="similarity">
    <text evidence="1">Belongs to the 'phage' integrase family.</text>
</comment>
<dbReference type="EMBL" id="LITT01000058">
    <property type="protein sequence ID" value="OAA83669.1"/>
    <property type="molecule type" value="Genomic_DNA"/>
</dbReference>
<dbReference type="RefSeq" id="WP_063556732.1">
    <property type="nucleotide sequence ID" value="NZ_LITT01000058.1"/>
</dbReference>
<organism evidence="5 6">
    <name type="scientific">Clostridium ljungdahlii</name>
    <dbReference type="NCBI Taxonomy" id="1538"/>
    <lineage>
        <taxon>Bacteria</taxon>
        <taxon>Bacillati</taxon>
        <taxon>Bacillota</taxon>
        <taxon>Clostridia</taxon>
        <taxon>Eubacteriales</taxon>
        <taxon>Clostridiaceae</taxon>
        <taxon>Clostridium</taxon>
    </lineage>
</organism>
<proteinExistence type="inferred from homology"/>
<keyword evidence="3" id="KW-0233">DNA recombination</keyword>
<dbReference type="GO" id="GO:0015074">
    <property type="term" value="P:DNA integration"/>
    <property type="evidence" value="ECO:0007669"/>
    <property type="project" value="InterPro"/>
</dbReference>
<dbReference type="SUPFAM" id="SSF56349">
    <property type="entry name" value="DNA breaking-rejoining enzymes"/>
    <property type="match status" value="1"/>
</dbReference>
<gene>
    <name evidence="5" type="primary">xerC_6</name>
    <name evidence="5" type="ORF">WY13_03456</name>
</gene>
<dbReference type="PATRIC" id="fig|1538.10.peg.3517"/>
<dbReference type="InterPro" id="IPR050090">
    <property type="entry name" value="Tyrosine_recombinase_XerCD"/>
</dbReference>
<dbReference type="InterPro" id="IPR002104">
    <property type="entry name" value="Integrase_catalytic"/>
</dbReference>
<dbReference type="Proteomes" id="UP000077407">
    <property type="component" value="Unassembled WGS sequence"/>
</dbReference>
<reference evidence="5 6" key="1">
    <citation type="journal article" date="2015" name="Biotechnol. Bioeng.">
        <title>Genome sequence and phenotypic characterization of Caulobacter segnis.</title>
        <authorList>
            <person name="Patel S."/>
            <person name="Fletcher B."/>
            <person name="Scott D.C."/>
            <person name="Ely B."/>
        </authorList>
    </citation>
    <scope>NUCLEOTIDE SEQUENCE [LARGE SCALE GENOMIC DNA]</scope>
    <source>
        <strain evidence="5 6">ERI-2</strain>
    </source>
</reference>
<evidence type="ECO:0000313" key="5">
    <source>
        <dbReference type="EMBL" id="OAA83669.1"/>
    </source>
</evidence>
<name>A0A168LT78_9CLOT</name>
<dbReference type="PANTHER" id="PTHR30349">
    <property type="entry name" value="PHAGE INTEGRASE-RELATED"/>
    <property type="match status" value="1"/>
</dbReference>
<comment type="caution">
    <text evidence="5">The sequence shown here is derived from an EMBL/GenBank/DDBJ whole genome shotgun (WGS) entry which is preliminary data.</text>
</comment>
<evidence type="ECO:0000256" key="2">
    <source>
        <dbReference type="ARBA" id="ARBA00023125"/>
    </source>
</evidence>
<evidence type="ECO:0000259" key="4">
    <source>
        <dbReference type="PROSITE" id="PS51898"/>
    </source>
</evidence>
<dbReference type="CDD" id="cd01187">
    <property type="entry name" value="INT_tnpB_C_Tn554"/>
    <property type="match status" value="1"/>
</dbReference>
<dbReference type="Pfam" id="PF00589">
    <property type="entry name" value="Phage_integrase"/>
    <property type="match status" value="1"/>
</dbReference>
<evidence type="ECO:0000256" key="3">
    <source>
        <dbReference type="ARBA" id="ARBA00023172"/>
    </source>
</evidence>
<keyword evidence="2" id="KW-0238">DNA-binding</keyword>
<dbReference type="Gene3D" id="1.10.443.10">
    <property type="entry name" value="Intergrase catalytic core"/>
    <property type="match status" value="1"/>
</dbReference>
<accession>A0A168LT78</accession>
<dbReference type="PROSITE" id="PS51898">
    <property type="entry name" value="TYR_RECOMBINASE"/>
    <property type="match status" value="1"/>
</dbReference>